<protein>
    <submittedName>
        <fullName evidence="2">Uncharacterized protein</fullName>
    </submittedName>
</protein>
<gene>
    <name evidence="2" type="ORF">Tci_696771</name>
</gene>
<proteinExistence type="predicted"/>
<evidence type="ECO:0000256" key="1">
    <source>
        <dbReference type="SAM" id="MobiDB-lite"/>
    </source>
</evidence>
<feature type="non-terminal residue" evidence="2">
    <location>
        <position position="1"/>
    </location>
</feature>
<accession>A0A699L5Z9</accession>
<feature type="region of interest" description="Disordered" evidence="1">
    <location>
        <begin position="102"/>
        <end position="181"/>
    </location>
</feature>
<evidence type="ECO:0000313" key="2">
    <source>
        <dbReference type="EMBL" id="GFB24800.1"/>
    </source>
</evidence>
<dbReference type="AlphaFoldDB" id="A0A699L5Z9"/>
<dbReference type="EMBL" id="BKCJ010584686">
    <property type="protein sequence ID" value="GFB24800.1"/>
    <property type="molecule type" value="Genomic_DNA"/>
</dbReference>
<name>A0A699L5Z9_TANCI</name>
<feature type="compositionally biased region" description="Polar residues" evidence="1">
    <location>
        <begin position="133"/>
        <end position="161"/>
    </location>
</feature>
<organism evidence="2">
    <name type="scientific">Tanacetum cinerariifolium</name>
    <name type="common">Dalmatian daisy</name>
    <name type="synonym">Chrysanthemum cinerariifolium</name>
    <dbReference type="NCBI Taxonomy" id="118510"/>
    <lineage>
        <taxon>Eukaryota</taxon>
        <taxon>Viridiplantae</taxon>
        <taxon>Streptophyta</taxon>
        <taxon>Embryophyta</taxon>
        <taxon>Tracheophyta</taxon>
        <taxon>Spermatophyta</taxon>
        <taxon>Magnoliopsida</taxon>
        <taxon>eudicotyledons</taxon>
        <taxon>Gunneridae</taxon>
        <taxon>Pentapetalae</taxon>
        <taxon>asterids</taxon>
        <taxon>campanulids</taxon>
        <taxon>Asterales</taxon>
        <taxon>Asteraceae</taxon>
        <taxon>Asteroideae</taxon>
        <taxon>Anthemideae</taxon>
        <taxon>Anthemidinae</taxon>
        <taxon>Tanacetum</taxon>
    </lineage>
</organism>
<comment type="caution">
    <text evidence="2">The sequence shown here is derived from an EMBL/GenBank/DDBJ whole genome shotgun (WGS) entry which is preliminary data.</text>
</comment>
<sequence length="388" mass="44015">DVGVESIFTTASSPIVSLQTERLRSLETSFSEYRQTNPFADAVSAIPADLSEMELKKILIEKMEGNKSIQRSDEQRNLYKALVEAYDADKAIMDTYGDSTILKRRRKDDDPEGPSAGSNRGSKRQKQGGEHASASNPSETATEGAGRSTTWSQSRQLSASKSAFAEEPVQTTCQMEEPPHPVFETGDAQSWISDLARQTDARSSFNELLDTPIDFSNVIMNRLNVDTLTPDLLAGPTYELMRGSCTSLTELEYHLVEVYKATTDQLDWVNPKGQQYPHNLLQPLPLIPDNRGRRVIPFEHFINNNLEYLRGVNRESALDVYSKRRIITVTELKIVEWQDYKHLDWITVHRDDDKTYKYKEGDLKRLRLQDIEDMLLLLVQGKLSNLPV</sequence>
<reference evidence="2" key="1">
    <citation type="journal article" date="2019" name="Sci. Rep.">
        <title>Draft genome of Tanacetum cinerariifolium, the natural source of mosquito coil.</title>
        <authorList>
            <person name="Yamashiro T."/>
            <person name="Shiraishi A."/>
            <person name="Satake H."/>
            <person name="Nakayama K."/>
        </authorList>
    </citation>
    <scope>NUCLEOTIDE SEQUENCE</scope>
</reference>